<keyword evidence="2" id="KW-1185">Reference proteome</keyword>
<gene>
    <name evidence="1" type="ORF">L596_010852</name>
</gene>
<sequence length="69" mass="7936">MLQSQQGRLYLCFQVSNCVERFSIIRKMLDSIQSTIVVWRPNDSTFILKLATVDCSSFPQSLEPAVIWP</sequence>
<name>A0A4U5PJK4_STECR</name>
<dbReference type="AlphaFoldDB" id="A0A4U5PJK4"/>
<dbReference type="Proteomes" id="UP000298663">
    <property type="component" value="Unassembled WGS sequence"/>
</dbReference>
<evidence type="ECO:0000313" key="2">
    <source>
        <dbReference type="Proteomes" id="UP000298663"/>
    </source>
</evidence>
<evidence type="ECO:0000313" key="1">
    <source>
        <dbReference type="EMBL" id="TKR96902.1"/>
    </source>
</evidence>
<organism evidence="1 2">
    <name type="scientific">Steinernema carpocapsae</name>
    <name type="common">Entomopathogenic nematode</name>
    <dbReference type="NCBI Taxonomy" id="34508"/>
    <lineage>
        <taxon>Eukaryota</taxon>
        <taxon>Metazoa</taxon>
        <taxon>Ecdysozoa</taxon>
        <taxon>Nematoda</taxon>
        <taxon>Chromadorea</taxon>
        <taxon>Rhabditida</taxon>
        <taxon>Tylenchina</taxon>
        <taxon>Panagrolaimomorpha</taxon>
        <taxon>Strongyloidoidea</taxon>
        <taxon>Steinernematidae</taxon>
        <taxon>Steinernema</taxon>
    </lineage>
</organism>
<protein>
    <submittedName>
        <fullName evidence="1">Uncharacterized protein</fullName>
    </submittedName>
</protein>
<accession>A0A4U5PJK4</accession>
<reference evidence="1 2" key="2">
    <citation type="journal article" date="2019" name="G3 (Bethesda)">
        <title>Hybrid Assembly of the Genome of the Entomopathogenic Nematode Steinernema carpocapsae Identifies the X-Chromosome.</title>
        <authorList>
            <person name="Serra L."/>
            <person name="Macchietto M."/>
            <person name="Macias-Munoz A."/>
            <person name="McGill C.J."/>
            <person name="Rodriguez I.M."/>
            <person name="Rodriguez B."/>
            <person name="Murad R."/>
            <person name="Mortazavi A."/>
        </authorList>
    </citation>
    <scope>NUCLEOTIDE SEQUENCE [LARGE SCALE GENOMIC DNA]</scope>
    <source>
        <strain evidence="1 2">ALL</strain>
    </source>
</reference>
<comment type="caution">
    <text evidence="1">The sequence shown here is derived from an EMBL/GenBank/DDBJ whole genome shotgun (WGS) entry which is preliminary data.</text>
</comment>
<proteinExistence type="predicted"/>
<reference evidence="1 2" key="1">
    <citation type="journal article" date="2015" name="Genome Biol.">
        <title>Comparative genomics of Steinernema reveals deeply conserved gene regulatory networks.</title>
        <authorList>
            <person name="Dillman A.R."/>
            <person name="Macchietto M."/>
            <person name="Porter C.F."/>
            <person name="Rogers A."/>
            <person name="Williams B."/>
            <person name="Antoshechkin I."/>
            <person name="Lee M.M."/>
            <person name="Goodwin Z."/>
            <person name="Lu X."/>
            <person name="Lewis E.E."/>
            <person name="Goodrich-Blair H."/>
            <person name="Stock S.P."/>
            <person name="Adams B.J."/>
            <person name="Sternberg P.W."/>
            <person name="Mortazavi A."/>
        </authorList>
    </citation>
    <scope>NUCLEOTIDE SEQUENCE [LARGE SCALE GENOMIC DNA]</scope>
    <source>
        <strain evidence="1 2">ALL</strain>
    </source>
</reference>
<dbReference type="EMBL" id="AZBU02000002">
    <property type="protein sequence ID" value="TKR96902.1"/>
    <property type="molecule type" value="Genomic_DNA"/>
</dbReference>